<name>A0AAD6WZ95_9AGAR</name>
<dbReference type="Pfam" id="PF14441">
    <property type="entry name" value="OTT_1508_deam"/>
    <property type="match status" value="1"/>
</dbReference>
<dbReference type="InterPro" id="IPR027796">
    <property type="entry name" value="OTT_1508_deam-like"/>
</dbReference>
<dbReference type="Proteomes" id="UP001218188">
    <property type="component" value="Unassembled WGS sequence"/>
</dbReference>
<protein>
    <submittedName>
        <fullName evidence="1">Uncharacterized protein</fullName>
    </submittedName>
</protein>
<dbReference type="AlphaFoldDB" id="A0AAD6WZ95"/>
<organism evidence="1 2">
    <name type="scientific">Mycena alexandri</name>
    <dbReference type="NCBI Taxonomy" id="1745969"/>
    <lineage>
        <taxon>Eukaryota</taxon>
        <taxon>Fungi</taxon>
        <taxon>Dikarya</taxon>
        <taxon>Basidiomycota</taxon>
        <taxon>Agaricomycotina</taxon>
        <taxon>Agaricomycetes</taxon>
        <taxon>Agaricomycetidae</taxon>
        <taxon>Agaricales</taxon>
        <taxon>Marasmiineae</taxon>
        <taxon>Mycenaceae</taxon>
        <taxon>Mycena</taxon>
    </lineage>
</organism>
<evidence type="ECO:0000313" key="1">
    <source>
        <dbReference type="EMBL" id="KAJ7030050.1"/>
    </source>
</evidence>
<comment type="caution">
    <text evidence="1">The sequence shown here is derived from an EMBL/GenBank/DDBJ whole genome shotgun (WGS) entry which is preliminary data.</text>
</comment>
<sequence length="225" mass="25483">MLPVYSNTSAFDFEKRLNKLLKVEAAILTLHGLAISARRNHIVEKTLRLHEVKIPGRQTTILNLDHFVKFLPEDPIQYAKMKSLMSKDLLSTADGVTIKSKVHSEVQLVAWVAQNLNKVAPEVTLMPYVTCSKLHCFACFIWLQEFNQLNHTTLPCLAFDGCHGGLQRGWLPPSFETAAVLEKMTSRLETEFLEKHVKHSSGRSKGYLDPEPNSLDDIRGKFQRA</sequence>
<proteinExistence type="predicted"/>
<accession>A0AAD6WZ95</accession>
<dbReference type="EMBL" id="JARJCM010000095">
    <property type="protein sequence ID" value="KAJ7030050.1"/>
    <property type="molecule type" value="Genomic_DNA"/>
</dbReference>
<reference evidence="1" key="1">
    <citation type="submission" date="2023-03" db="EMBL/GenBank/DDBJ databases">
        <title>Massive genome expansion in bonnet fungi (Mycena s.s.) driven by repeated elements and novel gene families across ecological guilds.</title>
        <authorList>
            <consortium name="Lawrence Berkeley National Laboratory"/>
            <person name="Harder C.B."/>
            <person name="Miyauchi S."/>
            <person name="Viragh M."/>
            <person name="Kuo A."/>
            <person name="Thoen E."/>
            <person name="Andreopoulos B."/>
            <person name="Lu D."/>
            <person name="Skrede I."/>
            <person name="Drula E."/>
            <person name="Henrissat B."/>
            <person name="Morin E."/>
            <person name="Kohler A."/>
            <person name="Barry K."/>
            <person name="LaButti K."/>
            <person name="Morin E."/>
            <person name="Salamov A."/>
            <person name="Lipzen A."/>
            <person name="Mereny Z."/>
            <person name="Hegedus B."/>
            <person name="Baldrian P."/>
            <person name="Stursova M."/>
            <person name="Weitz H."/>
            <person name="Taylor A."/>
            <person name="Grigoriev I.V."/>
            <person name="Nagy L.G."/>
            <person name="Martin F."/>
            <person name="Kauserud H."/>
        </authorList>
    </citation>
    <scope>NUCLEOTIDE SEQUENCE</scope>
    <source>
        <strain evidence="1">CBHHK200</strain>
    </source>
</reference>
<keyword evidence="2" id="KW-1185">Reference proteome</keyword>
<gene>
    <name evidence="1" type="ORF">C8F04DRAFT_741365</name>
</gene>
<evidence type="ECO:0000313" key="2">
    <source>
        <dbReference type="Proteomes" id="UP001218188"/>
    </source>
</evidence>